<evidence type="ECO:0000256" key="1">
    <source>
        <dbReference type="ARBA" id="ARBA00001974"/>
    </source>
</evidence>
<dbReference type="GO" id="GO:0004497">
    <property type="term" value="F:monooxygenase activity"/>
    <property type="evidence" value="ECO:0007669"/>
    <property type="project" value="UniProtKB-KW"/>
</dbReference>
<reference evidence="5 6" key="1">
    <citation type="submission" date="2024-06" db="EMBL/GenBank/DDBJ databases">
        <title>The Natural Products Discovery Center: Release of the First 8490 Sequenced Strains for Exploring Actinobacteria Biosynthetic Diversity.</title>
        <authorList>
            <person name="Kalkreuter E."/>
            <person name="Kautsar S.A."/>
            <person name="Yang D."/>
            <person name="Bader C.D."/>
            <person name="Teijaro C.N."/>
            <person name="Fluegel L."/>
            <person name="Davis C.M."/>
            <person name="Simpson J.R."/>
            <person name="Lauterbach L."/>
            <person name="Steele A.D."/>
            <person name="Gui C."/>
            <person name="Meng S."/>
            <person name="Li G."/>
            <person name="Viehrig K."/>
            <person name="Ye F."/>
            <person name="Su P."/>
            <person name="Kiefer A.F."/>
            <person name="Nichols A."/>
            <person name="Cepeda A.J."/>
            <person name="Yan W."/>
            <person name="Fan B."/>
            <person name="Jiang Y."/>
            <person name="Adhikari A."/>
            <person name="Zheng C.-J."/>
            <person name="Schuster L."/>
            <person name="Cowan T.M."/>
            <person name="Smanski M.J."/>
            <person name="Chevrette M.G."/>
            <person name="De Carvalho L.P.S."/>
            <person name="Shen B."/>
        </authorList>
    </citation>
    <scope>NUCLEOTIDE SEQUENCE [LARGE SCALE GENOMIC DNA]</scope>
    <source>
        <strain evidence="5 6">NPDC050671</strain>
    </source>
</reference>
<evidence type="ECO:0000259" key="4">
    <source>
        <dbReference type="Pfam" id="PF01494"/>
    </source>
</evidence>
<dbReference type="InterPro" id="IPR002938">
    <property type="entry name" value="FAD-bd"/>
</dbReference>
<accession>A0ABV3FH19</accession>
<dbReference type="PRINTS" id="PR00420">
    <property type="entry name" value="RNGMNOXGNASE"/>
</dbReference>
<evidence type="ECO:0000256" key="2">
    <source>
        <dbReference type="ARBA" id="ARBA00022630"/>
    </source>
</evidence>
<dbReference type="RefSeq" id="WP_357985815.1">
    <property type="nucleotide sequence ID" value="NZ_JBFAIH010000023.1"/>
</dbReference>
<dbReference type="SUPFAM" id="SSF51905">
    <property type="entry name" value="FAD/NAD(P)-binding domain"/>
    <property type="match status" value="1"/>
</dbReference>
<dbReference type="Gene3D" id="3.40.30.120">
    <property type="match status" value="1"/>
</dbReference>
<keyword evidence="3" id="KW-0274">FAD</keyword>
<feature type="domain" description="FAD-binding" evidence="4">
    <location>
        <begin position="22"/>
        <end position="370"/>
    </location>
</feature>
<dbReference type="Proteomes" id="UP001551658">
    <property type="component" value="Unassembled WGS sequence"/>
</dbReference>
<organism evidence="5 6">
    <name type="scientific">Nocardia fusca</name>
    <dbReference type="NCBI Taxonomy" id="941183"/>
    <lineage>
        <taxon>Bacteria</taxon>
        <taxon>Bacillati</taxon>
        <taxon>Actinomycetota</taxon>
        <taxon>Actinomycetes</taxon>
        <taxon>Mycobacteriales</taxon>
        <taxon>Nocardiaceae</taxon>
        <taxon>Nocardia</taxon>
    </lineage>
</organism>
<dbReference type="EMBL" id="JBFAIH010000023">
    <property type="protein sequence ID" value="MEV0366967.1"/>
    <property type="molecule type" value="Genomic_DNA"/>
</dbReference>
<comment type="cofactor">
    <cofactor evidence="1">
        <name>FAD</name>
        <dbReference type="ChEBI" id="CHEBI:57692"/>
    </cofactor>
</comment>
<dbReference type="Pfam" id="PF01494">
    <property type="entry name" value="FAD_binding_3"/>
    <property type="match status" value="1"/>
</dbReference>
<evidence type="ECO:0000313" key="6">
    <source>
        <dbReference type="Proteomes" id="UP001551658"/>
    </source>
</evidence>
<keyword evidence="6" id="KW-1185">Reference proteome</keyword>
<dbReference type="PANTHER" id="PTHR43004:SF19">
    <property type="entry name" value="BINDING MONOOXYGENASE, PUTATIVE (JCVI)-RELATED"/>
    <property type="match status" value="1"/>
</dbReference>
<sequence length="539" mass="57881">MREQSSANGYEGGATGQRRAVEAEVLIVGAGPTGLMLAAELSLAGVRPLLLEKYPQPRTTQKAQGLGGQILQLLHYRGLLARVEAAVTAPEPPPRYPFGGVYVDLTGMIDPPLRGVPLPQTRLEELLVDRVGELGVDIRRGHEVVGVRQDDTSVTAEVSGPDGPYRITARYLVGCDGGRSRIREMAGIAFTGTTYPEVNRICQVTVPDSVTRLGNGDLEVPGMGRITTGFTRTAHGVFGYGSPTPEMLMFSTTEDEPTDIADDEPMSLAEFRDSVRRVLGTDVPLGEPLRLARFTFKDRHAETYRAGRILVAGDAAHLLPATGSGLNTGLLDAVNLGWKLAADIHGWAPPGLIDSYHEERHYAGARALRQTRAQVALRRGLDPAADALRDVVSELLADEQSARRVAGFIAGTDVRYDLPNPNHHPLTGTFAPDLALRTDRDAITVADLLHSARPVLLDLADRAEVREVAREWRDRVDIRTVTTDDLPADALLIRPDAHIAWAAAVGEPADIAADGLRAALTGWFGAPSESPALAAEHGA</sequence>
<dbReference type="Gene3D" id="3.30.70.2450">
    <property type="match status" value="1"/>
</dbReference>
<protein>
    <submittedName>
        <fullName evidence="5">FAD-dependent monooxygenase</fullName>
    </submittedName>
</protein>
<dbReference type="PANTHER" id="PTHR43004">
    <property type="entry name" value="TRK SYSTEM POTASSIUM UPTAKE PROTEIN"/>
    <property type="match status" value="1"/>
</dbReference>
<proteinExistence type="predicted"/>
<keyword evidence="2" id="KW-0285">Flavoprotein</keyword>
<comment type="caution">
    <text evidence="5">The sequence shown here is derived from an EMBL/GenBank/DDBJ whole genome shotgun (WGS) entry which is preliminary data.</text>
</comment>
<evidence type="ECO:0000256" key="3">
    <source>
        <dbReference type="ARBA" id="ARBA00022827"/>
    </source>
</evidence>
<dbReference type="Gene3D" id="3.50.50.60">
    <property type="entry name" value="FAD/NAD(P)-binding domain"/>
    <property type="match status" value="1"/>
</dbReference>
<dbReference type="InterPro" id="IPR036188">
    <property type="entry name" value="FAD/NAD-bd_sf"/>
</dbReference>
<keyword evidence="5" id="KW-0503">Monooxygenase</keyword>
<name>A0ABV3FH19_9NOCA</name>
<keyword evidence="5" id="KW-0560">Oxidoreductase</keyword>
<dbReference type="Pfam" id="PF21274">
    <property type="entry name" value="Rng_hyd_C"/>
    <property type="match status" value="1"/>
</dbReference>
<gene>
    <name evidence="5" type="ORF">AB0H72_30170</name>
</gene>
<evidence type="ECO:0000313" key="5">
    <source>
        <dbReference type="EMBL" id="MEV0366967.1"/>
    </source>
</evidence>
<dbReference type="InterPro" id="IPR050641">
    <property type="entry name" value="RIFMO-like"/>
</dbReference>